<dbReference type="AlphaFoldDB" id="A0AAD5WLA7"/>
<proteinExistence type="predicted"/>
<evidence type="ECO:0000313" key="1">
    <source>
        <dbReference type="EMBL" id="KAJ1373986.1"/>
    </source>
</evidence>
<name>A0AAD5WLA7_PARTN</name>
<evidence type="ECO:0000313" key="2">
    <source>
        <dbReference type="Proteomes" id="UP001196413"/>
    </source>
</evidence>
<gene>
    <name evidence="1" type="ORF">KIN20_036565</name>
</gene>
<comment type="caution">
    <text evidence="1">The sequence shown here is derived from an EMBL/GenBank/DDBJ whole genome shotgun (WGS) entry which is preliminary data.</text>
</comment>
<dbReference type="SUPFAM" id="SSF56747">
    <property type="entry name" value="Prim-pol domain"/>
    <property type="match status" value="1"/>
</dbReference>
<keyword evidence="2" id="KW-1185">Reference proteome</keyword>
<sequence length="66" mass="7961">MVVEKLNQQLSQYLRKHFVRLRPPRPQRNAILPKDYKRHSDFNAIERELAFDIDLTDYDGVRRCCS</sequence>
<protein>
    <submittedName>
        <fullName evidence="1">Uncharacterized protein</fullName>
    </submittedName>
</protein>
<dbReference type="Gene3D" id="3.90.920.10">
    <property type="entry name" value="DNA primase, PRIM domain"/>
    <property type="match status" value="1"/>
</dbReference>
<reference evidence="1" key="1">
    <citation type="submission" date="2021-06" db="EMBL/GenBank/DDBJ databases">
        <title>Parelaphostrongylus tenuis whole genome reference sequence.</title>
        <authorList>
            <person name="Garwood T.J."/>
            <person name="Larsen P.A."/>
            <person name="Fountain-Jones N.M."/>
            <person name="Garbe J.R."/>
            <person name="Macchietto M.G."/>
            <person name="Kania S.A."/>
            <person name="Gerhold R.W."/>
            <person name="Richards J.E."/>
            <person name="Wolf T.M."/>
        </authorList>
    </citation>
    <scope>NUCLEOTIDE SEQUENCE</scope>
    <source>
        <strain evidence="1">MNPRO001-30</strain>
        <tissue evidence="1">Meninges</tissue>
    </source>
</reference>
<dbReference type="Proteomes" id="UP001196413">
    <property type="component" value="Unassembled WGS sequence"/>
</dbReference>
<dbReference type="EMBL" id="JAHQIW010007373">
    <property type="protein sequence ID" value="KAJ1373986.1"/>
    <property type="molecule type" value="Genomic_DNA"/>
</dbReference>
<organism evidence="1 2">
    <name type="scientific">Parelaphostrongylus tenuis</name>
    <name type="common">Meningeal worm</name>
    <dbReference type="NCBI Taxonomy" id="148309"/>
    <lineage>
        <taxon>Eukaryota</taxon>
        <taxon>Metazoa</taxon>
        <taxon>Ecdysozoa</taxon>
        <taxon>Nematoda</taxon>
        <taxon>Chromadorea</taxon>
        <taxon>Rhabditida</taxon>
        <taxon>Rhabditina</taxon>
        <taxon>Rhabditomorpha</taxon>
        <taxon>Strongyloidea</taxon>
        <taxon>Metastrongylidae</taxon>
        <taxon>Parelaphostrongylus</taxon>
    </lineage>
</organism>
<accession>A0AAD5WLA7</accession>